<dbReference type="EMBL" id="JBDKWZ010000014">
    <property type="protein sequence ID" value="MEN7550552.1"/>
    <property type="molecule type" value="Genomic_DNA"/>
</dbReference>
<name>A0AAW9SAU2_9BACT</name>
<evidence type="ECO:0000313" key="3">
    <source>
        <dbReference type="Proteomes" id="UP001403385"/>
    </source>
</evidence>
<protein>
    <submittedName>
        <fullName evidence="2">PIN domain-containing protein</fullName>
    </submittedName>
</protein>
<feature type="domain" description="VapC50 C-terminal" evidence="1">
    <location>
        <begin position="65"/>
        <end position="117"/>
    </location>
</feature>
<sequence>MNKAFPDATVDNFVELIPSLNLPDENDRHVLACAIRGKADLIATFNLRDFLKKAIEKFDIEAQSPDHLLVQLIDLNTEVACRAFHSMVNRLKNPTKTKSQVINTLKNCGLSHCAASLETQCSSTFR</sequence>
<keyword evidence="3" id="KW-1185">Reference proteome</keyword>
<dbReference type="AlphaFoldDB" id="A0AAW9SAU2"/>
<accession>A0AAW9SAU2</accession>
<evidence type="ECO:0000259" key="1">
    <source>
        <dbReference type="Pfam" id="PF26343"/>
    </source>
</evidence>
<gene>
    <name evidence="2" type="ORF">AAG747_21710</name>
</gene>
<evidence type="ECO:0000313" key="2">
    <source>
        <dbReference type="EMBL" id="MEN7550552.1"/>
    </source>
</evidence>
<dbReference type="RefSeq" id="WP_346823335.1">
    <property type="nucleotide sequence ID" value="NZ_JBDKWZ010000014.1"/>
</dbReference>
<reference evidence="2 3" key="1">
    <citation type="submission" date="2024-04" db="EMBL/GenBank/DDBJ databases">
        <title>Novel genus in family Flammeovirgaceae.</title>
        <authorList>
            <person name="Nguyen T.H."/>
            <person name="Vuong T.Q."/>
            <person name="Le H."/>
            <person name="Kim S.-G."/>
        </authorList>
    </citation>
    <scope>NUCLEOTIDE SEQUENCE [LARGE SCALE GENOMIC DNA]</scope>
    <source>
        <strain evidence="2 3">JCM 23209</strain>
    </source>
</reference>
<comment type="caution">
    <text evidence="2">The sequence shown here is derived from an EMBL/GenBank/DDBJ whole genome shotgun (WGS) entry which is preliminary data.</text>
</comment>
<dbReference type="Pfam" id="PF26343">
    <property type="entry name" value="VapC50_C"/>
    <property type="match status" value="1"/>
</dbReference>
<proteinExistence type="predicted"/>
<organism evidence="2 3">
    <name type="scientific">Rapidithrix thailandica</name>
    <dbReference type="NCBI Taxonomy" id="413964"/>
    <lineage>
        <taxon>Bacteria</taxon>
        <taxon>Pseudomonadati</taxon>
        <taxon>Bacteroidota</taxon>
        <taxon>Cytophagia</taxon>
        <taxon>Cytophagales</taxon>
        <taxon>Flammeovirgaceae</taxon>
        <taxon>Rapidithrix</taxon>
    </lineage>
</organism>
<dbReference type="InterPro" id="IPR058652">
    <property type="entry name" value="VapC50_C"/>
</dbReference>
<dbReference type="Proteomes" id="UP001403385">
    <property type="component" value="Unassembled WGS sequence"/>
</dbReference>